<dbReference type="InterPro" id="IPR037126">
    <property type="entry name" value="PdaC/RsiV-like_sf"/>
</dbReference>
<dbReference type="RefSeq" id="WP_211807655.1">
    <property type="nucleotide sequence ID" value="NZ_CP072361.1"/>
</dbReference>
<feature type="signal peptide" evidence="1">
    <location>
        <begin position="1"/>
        <end position="21"/>
    </location>
</feature>
<dbReference type="Proteomes" id="UP000682195">
    <property type="component" value="Chromosome 1"/>
</dbReference>
<dbReference type="EMBL" id="CP072361">
    <property type="protein sequence ID" value="QUB75609.1"/>
    <property type="molecule type" value="Genomic_DNA"/>
</dbReference>
<keyword evidence="4" id="KW-1185">Reference proteome</keyword>
<accession>A0ABX7XPK5</accession>
<feature type="domain" description="DUF3298" evidence="2">
    <location>
        <begin position="221"/>
        <end position="291"/>
    </location>
</feature>
<evidence type="ECO:0000313" key="4">
    <source>
        <dbReference type="Proteomes" id="UP000682195"/>
    </source>
</evidence>
<sequence>MNKRYFLFLLASLLNSIISVGCKSEKASTTKELANTVVSPLSTSDSVVVEKDVPLVVDSIGKSYSTNKGTVDFAYSFPKAGPQPLVDSLRAYLSSEMRKVTDYVVYDGVRAQSYKNLADGKGMINYYAKVAYTNVKLYFEELEDSNSSWTPAFSSYVMKENETTRYVSYTSSVYIYSGGAHGMSGTYGVTFDKKTGAMLRNILKVKNVKELQPILRAGVESYFRSCEEDNGTRNVSSRVKEDMAELFLKKGIIPLPEDEVYLSPKGVVFGYGQYEIGPYAIGMPTFTVSYDKIKRFLSPEAKHLAGVE</sequence>
<feature type="chain" id="PRO_5047034760" evidence="1">
    <location>
        <begin position="22"/>
        <end position="308"/>
    </location>
</feature>
<dbReference type="Gene3D" id="3.30.565.40">
    <property type="entry name" value="Fervidobacterium nodosum Rt17-B1 like"/>
    <property type="match status" value="1"/>
</dbReference>
<keyword evidence="1" id="KW-0732">Signal</keyword>
<dbReference type="PROSITE" id="PS51257">
    <property type="entry name" value="PROKAR_LIPOPROTEIN"/>
    <property type="match status" value="1"/>
</dbReference>
<evidence type="ECO:0000313" key="3">
    <source>
        <dbReference type="EMBL" id="QUB75609.1"/>
    </source>
</evidence>
<reference evidence="3 4" key="1">
    <citation type="submission" date="2021-03" db="EMBL/GenBank/DDBJ databases">
        <title>Human Oral Microbial Genomes.</title>
        <authorList>
            <person name="Johnston C.D."/>
            <person name="Chen T."/>
            <person name="Dewhirst F.E."/>
        </authorList>
    </citation>
    <scope>NUCLEOTIDE SEQUENCE [LARGE SCALE GENOMIC DNA]</scope>
    <source>
        <strain evidence="3 4">F0054</strain>
    </source>
</reference>
<dbReference type="Pfam" id="PF11738">
    <property type="entry name" value="DUF3298"/>
    <property type="match status" value="1"/>
</dbReference>
<protein>
    <submittedName>
        <fullName evidence="3">DUF3298 domain-containing protein</fullName>
    </submittedName>
</protein>
<proteinExistence type="predicted"/>
<gene>
    <name evidence="3" type="ORF">J5A58_00840</name>
</gene>
<evidence type="ECO:0000256" key="1">
    <source>
        <dbReference type="SAM" id="SignalP"/>
    </source>
</evidence>
<name>A0ABX7XPK5_9BACT</name>
<organism evidence="3 4">
    <name type="scientific">Prevotella melaninogenica</name>
    <dbReference type="NCBI Taxonomy" id="28132"/>
    <lineage>
        <taxon>Bacteria</taxon>
        <taxon>Pseudomonadati</taxon>
        <taxon>Bacteroidota</taxon>
        <taxon>Bacteroidia</taxon>
        <taxon>Bacteroidales</taxon>
        <taxon>Prevotellaceae</taxon>
        <taxon>Prevotella</taxon>
    </lineage>
</organism>
<dbReference type="InterPro" id="IPR021729">
    <property type="entry name" value="DUF3298"/>
</dbReference>
<evidence type="ECO:0000259" key="2">
    <source>
        <dbReference type="Pfam" id="PF11738"/>
    </source>
</evidence>
<dbReference type="Gene3D" id="3.90.640.20">
    <property type="entry name" value="Heat-shock cognate protein, ATPase"/>
    <property type="match status" value="1"/>
</dbReference>